<gene>
    <name evidence="1" type="ORF">MRB53_010108</name>
</gene>
<dbReference type="EMBL" id="CM056811">
    <property type="protein sequence ID" value="KAJ8635841.1"/>
    <property type="molecule type" value="Genomic_DNA"/>
</dbReference>
<sequence>MANVRHLFLLLLFFILPLVTTASMTEMEALLLLKKSLTNAQSLNSWHPGSPVCGDKRSWVGVICFNNVIRGLRLGRMGLSGEINVDALVNLPKLRSISIANNSFSGQIPSFNRLHALKAIYLSGNKFSGEIPPDFFSNMNSLKKIWLSRNSFSGMIPTSLANLKNLIELHLDDNGFSGTIPHIDQPKLKSFNVSNNALFGEIPTSLKRFGKSSFAGNEGLCGDSMDKKCNSNNGNAQGMSKVAVVSVVLVVVICMVGLVLTSRSKQREREFDEFSREIGEEAIEVHLPEMKKESSHTKRASTVPQLILVNEKKGVFGMPDLMKAAAEVLGNGGLGSSYKAVMGNGVAVVVKRMREMNRMGDDGFEVEMRRLGRLRHPNVLPPLAFHFRKEEKLLVYEYIPRGSLLYLLHGDRGQSDKALSWSTRLRIIQGIARGVAYIHTQLASFDLPHGNLKSSNVLLGPDLEPLLIDYGYSPLVAPQQASRVLFAYKAPESIQYHHVSHKSDVYCLGILILEILTGKFPSQYLTYGNGGTDVVQMVESAISEQREPDVYDPEILESGKSHESMERCLWLGVACTELNPERRPDIREAVRQIEEIVAKCEDLLS</sequence>
<dbReference type="Proteomes" id="UP001234297">
    <property type="component" value="Chromosome 3"/>
</dbReference>
<proteinExistence type="predicted"/>
<organism evidence="1 2">
    <name type="scientific">Persea americana</name>
    <name type="common">Avocado</name>
    <dbReference type="NCBI Taxonomy" id="3435"/>
    <lineage>
        <taxon>Eukaryota</taxon>
        <taxon>Viridiplantae</taxon>
        <taxon>Streptophyta</taxon>
        <taxon>Embryophyta</taxon>
        <taxon>Tracheophyta</taxon>
        <taxon>Spermatophyta</taxon>
        <taxon>Magnoliopsida</taxon>
        <taxon>Magnoliidae</taxon>
        <taxon>Laurales</taxon>
        <taxon>Lauraceae</taxon>
        <taxon>Persea</taxon>
    </lineage>
</organism>
<evidence type="ECO:0000313" key="1">
    <source>
        <dbReference type="EMBL" id="KAJ8635841.1"/>
    </source>
</evidence>
<accession>A0ACC2LS33</accession>
<protein>
    <submittedName>
        <fullName evidence="1">Uncharacterized protein</fullName>
    </submittedName>
</protein>
<comment type="caution">
    <text evidence="1">The sequence shown here is derived from an EMBL/GenBank/DDBJ whole genome shotgun (WGS) entry which is preliminary data.</text>
</comment>
<evidence type="ECO:0000313" key="2">
    <source>
        <dbReference type="Proteomes" id="UP001234297"/>
    </source>
</evidence>
<keyword evidence="2" id="KW-1185">Reference proteome</keyword>
<reference evidence="1 2" key="1">
    <citation type="journal article" date="2022" name="Hortic Res">
        <title>A haplotype resolved chromosomal level avocado genome allows analysis of novel avocado genes.</title>
        <authorList>
            <person name="Nath O."/>
            <person name="Fletcher S.J."/>
            <person name="Hayward A."/>
            <person name="Shaw L.M."/>
            <person name="Masouleh A.K."/>
            <person name="Furtado A."/>
            <person name="Henry R.J."/>
            <person name="Mitter N."/>
        </authorList>
    </citation>
    <scope>NUCLEOTIDE SEQUENCE [LARGE SCALE GENOMIC DNA]</scope>
    <source>
        <strain evidence="2">cv. Hass</strain>
    </source>
</reference>
<name>A0ACC2LS33_PERAE</name>